<evidence type="ECO:0000256" key="4">
    <source>
        <dbReference type="ARBA" id="ARBA00022989"/>
    </source>
</evidence>
<feature type="transmembrane region" description="Helical" evidence="7">
    <location>
        <begin position="213"/>
        <end position="233"/>
    </location>
</feature>
<evidence type="ECO:0000256" key="7">
    <source>
        <dbReference type="SAM" id="Phobius"/>
    </source>
</evidence>
<feature type="transmembrane region" description="Helical" evidence="7">
    <location>
        <begin position="282"/>
        <end position="304"/>
    </location>
</feature>
<keyword evidence="3 7" id="KW-0812">Transmembrane</keyword>
<dbReference type="CDD" id="cd06179">
    <property type="entry name" value="MFS_TRI12_like"/>
    <property type="match status" value="1"/>
</dbReference>
<feature type="transmembrane region" description="Helical" evidence="7">
    <location>
        <begin position="59"/>
        <end position="84"/>
    </location>
</feature>
<evidence type="ECO:0000256" key="5">
    <source>
        <dbReference type="ARBA" id="ARBA00023136"/>
    </source>
</evidence>
<feature type="transmembrane region" description="Helical" evidence="7">
    <location>
        <begin position="417"/>
        <end position="437"/>
    </location>
</feature>
<feature type="transmembrane region" description="Helical" evidence="7">
    <location>
        <begin position="394"/>
        <end position="411"/>
    </location>
</feature>
<evidence type="ECO:0000313" key="10">
    <source>
        <dbReference type="Proteomes" id="UP000250266"/>
    </source>
</evidence>
<protein>
    <submittedName>
        <fullName evidence="9">Trichothecene efflux pump</fullName>
    </submittedName>
</protein>
<keyword evidence="5 7" id="KW-0472">Membrane</keyword>
<feature type="region of interest" description="Disordered" evidence="6">
    <location>
        <begin position="23"/>
        <end position="47"/>
    </location>
</feature>
<keyword evidence="2" id="KW-0813">Transport</keyword>
<dbReference type="InterPro" id="IPR020846">
    <property type="entry name" value="MFS_dom"/>
</dbReference>
<feature type="transmembrane region" description="Helical" evidence="7">
    <location>
        <begin position="364"/>
        <end position="385"/>
    </location>
</feature>
<evidence type="ECO:0000256" key="1">
    <source>
        <dbReference type="ARBA" id="ARBA00004141"/>
    </source>
</evidence>
<reference evidence="9 10" key="1">
    <citation type="journal article" date="2016" name="Nat. Commun.">
        <title>Ectomycorrhizal ecology is imprinted in the genome of the dominant symbiotic fungus Cenococcum geophilum.</title>
        <authorList>
            <consortium name="DOE Joint Genome Institute"/>
            <person name="Peter M."/>
            <person name="Kohler A."/>
            <person name="Ohm R.A."/>
            <person name="Kuo A."/>
            <person name="Krutzmann J."/>
            <person name="Morin E."/>
            <person name="Arend M."/>
            <person name="Barry K.W."/>
            <person name="Binder M."/>
            <person name="Choi C."/>
            <person name="Clum A."/>
            <person name="Copeland A."/>
            <person name="Grisel N."/>
            <person name="Haridas S."/>
            <person name="Kipfer T."/>
            <person name="LaButti K."/>
            <person name="Lindquist E."/>
            <person name="Lipzen A."/>
            <person name="Maire R."/>
            <person name="Meier B."/>
            <person name="Mihaltcheva S."/>
            <person name="Molinier V."/>
            <person name="Murat C."/>
            <person name="Poggeler S."/>
            <person name="Quandt C.A."/>
            <person name="Sperisen C."/>
            <person name="Tritt A."/>
            <person name="Tisserant E."/>
            <person name="Crous P.W."/>
            <person name="Henrissat B."/>
            <person name="Nehls U."/>
            <person name="Egli S."/>
            <person name="Spatafora J.W."/>
            <person name="Grigoriev I.V."/>
            <person name="Martin F.M."/>
        </authorList>
    </citation>
    <scope>NUCLEOTIDE SEQUENCE [LARGE SCALE GENOMIC DNA]</scope>
    <source>
        <strain evidence="9 10">CBS 459.81</strain>
    </source>
</reference>
<feature type="transmembrane region" description="Helical" evidence="7">
    <location>
        <begin position="96"/>
        <end position="114"/>
    </location>
</feature>
<dbReference type="GO" id="GO:0005886">
    <property type="term" value="C:plasma membrane"/>
    <property type="evidence" value="ECO:0007669"/>
    <property type="project" value="TreeGrafter"/>
</dbReference>
<dbReference type="OrthoDB" id="4139357at2759"/>
<dbReference type="EMBL" id="KV745445">
    <property type="protein sequence ID" value="OCK74612.1"/>
    <property type="molecule type" value="Genomic_DNA"/>
</dbReference>
<dbReference type="PANTHER" id="PTHR23501">
    <property type="entry name" value="MAJOR FACILITATOR SUPERFAMILY"/>
    <property type="match status" value="1"/>
</dbReference>
<sequence length="603" mass="64747">MTEKIELRTTDAPYIINDDKERPIHVEDNKADGNGYTDTLKENGEDEDEDDFKFTFGKFMAMMAFSLGYVSDQFVVTFVGATLATVNRDIGPSASYVWMSLGQTAGTAALAPVAGRLGDIFGRRNFIIAGNMISVIGTCVAATAKDINTVIAGAVLIGIAGSFRQIAWTSLGELVPKAYRGMAFGCLSTVLAITTAFGGIIAFAFIANGSWRPIYWFPMALDAASLILTFFFYHPVNQYIHEVGTSTWAQILETDFVGCFVFIAGLVLFLLGLSFGGSRYPWVSAGTLAPLIVGIVTLIACGFYESFINLKWPIFPPSIFRNIRGFTLVQAGVFLYGMSFYATAVLWPTQVQVLYTQSPYPVGWYSGATGFGGLVFSPLIGYLILKLRHVRYQLIFYVFGVLITSGCQAIVTPQSHVASTALVVLLFACVAGVNITTLTFVQVTVKHEFIGIATGITICSRSVGGSVGQVIYTTILQNQLTSNLAADVSVPLARAGVALSSIPAVLEALLTGETTSRAVASLTPSQLMIAAEGIATAYAGAFRTVYLVTIAFGVIGLITVCFVADIDHLLTQKVDIRLEEGAKITAHMDTGKGHIIQQNERSA</sequence>
<dbReference type="InterPro" id="IPR053791">
    <property type="entry name" value="MFS_Tri12-like"/>
</dbReference>
<comment type="subcellular location">
    <subcellularLocation>
        <location evidence="1">Membrane</location>
        <topology evidence="1">Multi-pass membrane protein</topology>
    </subcellularLocation>
</comment>
<evidence type="ECO:0000313" key="9">
    <source>
        <dbReference type="EMBL" id="OCK74612.1"/>
    </source>
</evidence>
<organism evidence="9 10">
    <name type="scientific">Lepidopterella palustris CBS 459.81</name>
    <dbReference type="NCBI Taxonomy" id="1314670"/>
    <lineage>
        <taxon>Eukaryota</taxon>
        <taxon>Fungi</taxon>
        <taxon>Dikarya</taxon>
        <taxon>Ascomycota</taxon>
        <taxon>Pezizomycotina</taxon>
        <taxon>Dothideomycetes</taxon>
        <taxon>Pleosporomycetidae</taxon>
        <taxon>Mytilinidiales</taxon>
        <taxon>Argynnaceae</taxon>
        <taxon>Lepidopterella</taxon>
    </lineage>
</organism>
<dbReference type="PANTHER" id="PTHR23501:SF109">
    <property type="entry name" value="MAJOR FACILITATOR SUPERFAMILY (MFS) PROFILE DOMAIN-CONTAINING PROTEIN-RELATED"/>
    <property type="match status" value="1"/>
</dbReference>
<dbReference type="InterPro" id="IPR010573">
    <property type="entry name" value="MFS_Str1/Tri12-like"/>
</dbReference>
<name>A0A8E2J9T8_9PEZI</name>
<gene>
    <name evidence="9" type="ORF">K432DRAFT_310381</name>
</gene>
<keyword evidence="4 7" id="KW-1133">Transmembrane helix</keyword>
<evidence type="ECO:0000256" key="2">
    <source>
        <dbReference type="ARBA" id="ARBA00022448"/>
    </source>
</evidence>
<feature type="transmembrane region" description="Helical" evidence="7">
    <location>
        <begin position="183"/>
        <end position="207"/>
    </location>
</feature>
<evidence type="ECO:0000256" key="6">
    <source>
        <dbReference type="SAM" id="MobiDB-lite"/>
    </source>
</evidence>
<dbReference type="Pfam" id="PF06609">
    <property type="entry name" value="TRI12"/>
    <property type="match status" value="1"/>
</dbReference>
<feature type="transmembrane region" description="Helical" evidence="7">
    <location>
        <begin position="126"/>
        <end position="144"/>
    </location>
</feature>
<dbReference type="GO" id="GO:0022857">
    <property type="term" value="F:transmembrane transporter activity"/>
    <property type="evidence" value="ECO:0007669"/>
    <property type="project" value="InterPro"/>
</dbReference>
<dbReference type="SUPFAM" id="SSF103473">
    <property type="entry name" value="MFS general substrate transporter"/>
    <property type="match status" value="1"/>
</dbReference>
<feature type="transmembrane region" description="Helical" evidence="7">
    <location>
        <begin position="150"/>
        <end position="171"/>
    </location>
</feature>
<evidence type="ECO:0000259" key="8">
    <source>
        <dbReference type="PROSITE" id="PS50850"/>
    </source>
</evidence>
<dbReference type="Gene3D" id="1.20.1250.20">
    <property type="entry name" value="MFS general substrate transporter like domains"/>
    <property type="match status" value="2"/>
</dbReference>
<dbReference type="InterPro" id="IPR036259">
    <property type="entry name" value="MFS_trans_sf"/>
</dbReference>
<feature type="transmembrane region" description="Helical" evidence="7">
    <location>
        <begin position="545"/>
        <end position="564"/>
    </location>
</feature>
<feature type="transmembrane region" description="Helical" evidence="7">
    <location>
        <begin position="325"/>
        <end position="344"/>
    </location>
</feature>
<dbReference type="PROSITE" id="PS50850">
    <property type="entry name" value="MFS"/>
    <property type="match status" value="1"/>
</dbReference>
<accession>A0A8E2J9T8</accession>
<evidence type="ECO:0000256" key="3">
    <source>
        <dbReference type="ARBA" id="ARBA00022692"/>
    </source>
</evidence>
<dbReference type="AlphaFoldDB" id="A0A8E2J9T8"/>
<proteinExistence type="predicted"/>
<feature type="domain" description="Major facilitator superfamily (MFS) profile" evidence="8">
    <location>
        <begin position="61"/>
        <end position="568"/>
    </location>
</feature>
<feature type="transmembrane region" description="Helical" evidence="7">
    <location>
        <begin position="254"/>
        <end position="276"/>
    </location>
</feature>
<dbReference type="Proteomes" id="UP000250266">
    <property type="component" value="Unassembled WGS sequence"/>
</dbReference>
<keyword evidence="10" id="KW-1185">Reference proteome</keyword>